<keyword evidence="3" id="KW-1133">Transmembrane helix</keyword>
<evidence type="ECO:0000256" key="2">
    <source>
        <dbReference type="ARBA" id="ARBA00022729"/>
    </source>
</evidence>
<organism evidence="9 10">
    <name type="scientific">Cryptococcus wingfieldii CBS 7118</name>
    <dbReference type="NCBI Taxonomy" id="1295528"/>
    <lineage>
        <taxon>Eukaryota</taxon>
        <taxon>Fungi</taxon>
        <taxon>Dikarya</taxon>
        <taxon>Basidiomycota</taxon>
        <taxon>Agaricomycotina</taxon>
        <taxon>Tremellomycetes</taxon>
        <taxon>Tremellales</taxon>
        <taxon>Cryptococcaceae</taxon>
        <taxon>Cryptococcus</taxon>
    </lineage>
</organism>
<feature type="compositionally biased region" description="Basic residues" evidence="6">
    <location>
        <begin position="305"/>
        <end position="319"/>
    </location>
</feature>
<dbReference type="Pfam" id="PF00226">
    <property type="entry name" value="DnaJ"/>
    <property type="match status" value="1"/>
</dbReference>
<evidence type="ECO:0000256" key="1">
    <source>
        <dbReference type="ARBA" id="ARBA00022692"/>
    </source>
</evidence>
<dbReference type="EMBL" id="AWGH01000012">
    <property type="protein sequence ID" value="ODN95742.1"/>
    <property type="molecule type" value="Genomic_DNA"/>
</dbReference>
<feature type="compositionally biased region" description="Acidic residues" evidence="6">
    <location>
        <begin position="277"/>
        <end position="292"/>
    </location>
</feature>
<dbReference type="InterPro" id="IPR001623">
    <property type="entry name" value="DnaJ_domain"/>
</dbReference>
<dbReference type="RefSeq" id="XP_019031407.1">
    <property type="nucleotide sequence ID" value="XM_019176479.1"/>
</dbReference>
<keyword evidence="1" id="KW-0812">Transmembrane</keyword>
<name>A0A1E3J4H0_9TREE</name>
<comment type="subcellular location">
    <subcellularLocation>
        <location evidence="5">Endomembrane system</location>
        <topology evidence="5">Single-pass membrane protein</topology>
    </subcellularLocation>
</comment>
<evidence type="ECO:0000256" key="3">
    <source>
        <dbReference type="ARBA" id="ARBA00022989"/>
    </source>
</evidence>
<dbReference type="PRINTS" id="PR00625">
    <property type="entry name" value="JDOMAIN"/>
</dbReference>
<dbReference type="Proteomes" id="UP000094819">
    <property type="component" value="Unassembled WGS sequence"/>
</dbReference>
<dbReference type="GeneID" id="30193573"/>
<dbReference type="CDD" id="cd06257">
    <property type="entry name" value="DnaJ"/>
    <property type="match status" value="1"/>
</dbReference>
<dbReference type="PROSITE" id="PS50076">
    <property type="entry name" value="DNAJ_2"/>
    <property type="match status" value="1"/>
</dbReference>
<dbReference type="OrthoDB" id="413400at2759"/>
<gene>
    <name evidence="9" type="ORF">L198_04360</name>
</gene>
<dbReference type="Gene3D" id="1.10.287.110">
    <property type="entry name" value="DnaJ domain"/>
    <property type="match status" value="1"/>
</dbReference>
<evidence type="ECO:0000256" key="5">
    <source>
        <dbReference type="ARBA" id="ARBA00037847"/>
    </source>
</evidence>
<keyword evidence="2 7" id="KW-0732">Signal</keyword>
<dbReference type="InterPro" id="IPR052606">
    <property type="entry name" value="DnaJ_domain_protein"/>
</dbReference>
<evidence type="ECO:0000259" key="8">
    <source>
        <dbReference type="PROSITE" id="PS50076"/>
    </source>
</evidence>
<dbReference type="PANTHER" id="PTHR44653:SF2">
    <property type="entry name" value="DNAJ HOMOLOG SUBFAMILY C MEMBER 1"/>
    <property type="match status" value="1"/>
</dbReference>
<sequence length="369" mass="40552">MRFLAVLCLFAALTVGTLAWTKEDYEIFDLVSALETAEGKGVNFYSHLSIPSSATTQQITKAYRKKSLELHPDKNPGVKDIEERFARLGLIAAILRGKESRERYNFFYKNGVPRWRGTGYYYARYRPTLSHTLVFLVLLSNLFHRLVLQLNFQKHRARISYFETAAKSAAGVLSGSGKGGVDAGAIQGRRRKVKVPMVEGNDYSGTLELIVSGDHVYLPQDDGHLTPISTLAPSPSFSQTWLPSLALSLARRAVSHLPPSIQESLPAFLRDEEGAEADELELDDEEDEEAESEVGRGTPTPMGRASRRALQKGKGHTGKGSKNNTPKDSPAGTEAESDIALDNEAPKKKKKPGLGKAAAMRQRKLAAKN</sequence>
<evidence type="ECO:0000256" key="6">
    <source>
        <dbReference type="SAM" id="MobiDB-lite"/>
    </source>
</evidence>
<evidence type="ECO:0000313" key="9">
    <source>
        <dbReference type="EMBL" id="ODN95742.1"/>
    </source>
</evidence>
<proteinExistence type="predicted"/>
<evidence type="ECO:0000256" key="7">
    <source>
        <dbReference type="SAM" id="SignalP"/>
    </source>
</evidence>
<evidence type="ECO:0000256" key="4">
    <source>
        <dbReference type="ARBA" id="ARBA00023136"/>
    </source>
</evidence>
<dbReference type="InterPro" id="IPR036869">
    <property type="entry name" value="J_dom_sf"/>
</dbReference>
<accession>A0A1E3J4H0</accession>
<feature type="domain" description="J" evidence="8">
    <location>
        <begin position="43"/>
        <end position="108"/>
    </location>
</feature>
<protein>
    <submittedName>
        <fullName evidence="9">Endoplasmic reticulum protein</fullName>
    </submittedName>
</protein>
<reference evidence="9 10" key="1">
    <citation type="submission" date="2016-06" db="EMBL/GenBank/DDBJ databases">
        <title>Evolution of pathogenesis and genome organization in the Tremellales.</title>
        <authorList>
            <person name="Cuomo C."/>
            <person name="Litvintseva A."/>
            <person name="Heitman J."/>
            <person name="Chen Y."/>
            <person name="Sun S."/>
            <person name="Springer D."/>
            <person name="Dromer F."/>
            <person name="Young S."/>
            <person name="Zeng Q."/>
            <person name="Chapman S."/>
            <person name="Gujja S."/>
            <person name="Saif S."/>
            <person name="Birren B."/>
        </authorList>
    </citation>
    <scope>NUCLEOTIDE SEQUENCE [LARGE SCALE GENOMIC DNA]</scope>
    <source>
        <strain evidence="9 10">CBS 7118</strain>
    </source>
</reference>
<keyword evidence="10" id="KW-1185">Reference proteome</keyword>
<dbReference type="SMART" id="SM00271">
    <property type="entry name" value="DnaJ"/>
    <property type="match status" value="1"/>
</dbReference>
<comment type="caution">
    <text evidence="9">The sequence shown here is derived from an EMBL/GenBank/DDBJ whole genome shotgun (WGS) entry which is preliminary data.</text>
</comment>
<feature type="chain" id="PRO_5009130131" evidence="7">
    <location>
        <begin position="20"/>
        <end position="369"/>
    </location>
</feature>
<feature type="signal peptide" evidence="7">
    <location>
        <begin position="1"/>
        <end position="19"/>
    </location>
</feature>
<feature type="region of interest" description="Disordered" evidence="6">
    <location>
        <begin position="277"/>
        <end position="369"/>
    </location>
</feature>
<evidence type="ECO:0000313" key="10">
    <source>
        <dbReference type="Proteomes" id="UP000094819"/>
    </source>
</evidence>
<dbReference type="PANTHER" id="PTHR44653">
    <property type="entry name" value="DNAJ HOMOLOG SUBFAMILY C MEMBER 1"/>
    <property type="match status" value="1"/>
</dbReference>
<dbReference type="GO" id="GO:0012505">
    <property type="term" value="C:endomembrane system"/>
    <property type="evidence" value="ECO:0007669"/>
    <property type="project" value="UniProtKB-SubCell"/>
</dbReference>
<dbReference type="AlphaFoldDB" id="A0A1E3J4H0"/>
<keyword evidence="4" id="KW-0472">Membrane</keyword>
<dbReference type="SUPFAM" id="SSF46565">
    <property type="entry name" value="Chaperone J-domain"/>
    <property type="match status" value="1"/>
</dbReference>